<dbReference type="Proteomes" id="UP001589836">
    <property type="component" value="Unassembled WGS sequence"/>
</dbReference>
<dbReference type="EMBL" id="JBHLTP010000009">
    <property type="protein sequence ID" value="MFC0524026.1"/>
    <property type="molecule type" value="Genomic_DNA"/>
</dbReference>
<evidence type="ECO:0000313" key="2">
    <source>
        <dbReference type="Proteomes" id="UP001589836"/>
    </source>
</evidence>
<sequence>MKSILRWLIVTALSFVLVIGAFAFKFSDTLFQEGNPLPIMKGIIQIQLGEAMYVPIDKDENRFIAPYKPKEEQTFTEAKQFMGSKGWAFERQSGRDLIFSKEDQDTIVVKTVMYTSDYYIFDVKA</sequence>
<gene>
    <name evidence="1" type="ORF">ACFFGV_10685</name>
</gene>
<protein>
    <submittedName>
        <fullName evidence="1">Uncharacterized protein</fullName>
    </submittedName>
</protein>
<accession>A0ABV6LNR2</accession>
<organism evidence="1 2">
    <name type="scientific">Pontibacillus salicampi</name>
    <dbReference type="NCBI Taxonomy" id="1449801"/>
    <lineage>
        <taxon>Bacteria</taxon>
        <taxon>Bacillati</taxon>
        <taxon>Bacillota</taxon>
        <taxon>Bacilli</taxon>
        <taxon>Bacillales</taxon>
        <taxon>Bacillaceae</taxon>
        <taxon>Pontibacillus</taxon>
    </lineage>
</organism>
<keyword evidence="2" id="KW-1185">Reference proteome</keyword>
<evidence type="ECO:0000313" key="1">
    <source>
        <dbReference type="EMBL" id="MFC0524026.1"/>
    </source>
</evidence>
<reference evidence="1 2" key="1">
    <citation type="submission" date="2024-09" db="EMBL/GenBank/DDBJ databases">
        <authorList>
            <person name="Sun Q."/>
            <person name="Mori K."/>
        </authorList>
    </citation>
    <scope>NUCLEOTIDE SEQUENCE [LARGE SCALE GENOMIC DNA]</scope>
    <source>
        <strain evidence="1 2">NCAIM B.02529</strain>
    </source>
</reference>
<proteinExistence type="predicted"/>
<dbReference type="RefSeq" id="WP_377347575.1">
    <property type="nucleotide sequence ID" value="NZ_JBHLTP010000009.1"/>
</dbReference>
<comment type="caution">
    <text evidence="1">The sequence shown here is derived from an EMBL/GenBank/DDBJ whole genome shotgun (WGS) entry which is preliminary data.</text>
</comment>
<name>A0ABV6LNR2_9BACI</name>